<protein>
    <submittedName>
        <fullName evidence="2">Putative YkgG family protein</fullName>
    </submittedName>
</protein>
<dbReference type="InterPro" id="IPR003741">
    <property type="entry name" value="LUD_dom"/>
</dbReference>
<accession>A0A142ECL6</accession>
<dbReference type="SUPFAM" id="SSF100950">
    <property type="entry name" value="NagB/RpiA/CoA transferase-like"/>
    <property type="match status" value="1"/>
</dbReference>
<dbReference type="Pfam" id="PF02589">
    <property type="entry name" value="LUD_dom"/>
    <property type="match status" value="1"/>
</dbReference>
<dbReference type="AlphaFoldDB" id="A0A142ECL6"/>
<dbReference type="InterPro" id="IPR037171">
    <property type="entry name" value="NagB/RpiA_transferase-like"/>
</dbReference>
<evidence type="ECO:0000313" key="2">
    <source>
        <dbReference type="EMBL" id="AMQ45904.1"/>
    </source>
</evidence>
<dbReference type="RefSeq" id="WP_064376457.1">
    <property type="nucleotide sequence ID" value="NZ_JAGDKK010000004.1"/>
</dbReference>
<dbReference type="Gene3D" id="3.40.50.10420">
    <property type="entry name" value="NagB/RpiA/CoA transferase-like"/>
    <property type="match status" value="1"/>
</dbReference>
<organism evidence="2">
    <name type="scientific">Vibrio alginolyticus</name>
    <dbReference type="NCBI Taxonomy" id="663"/>
    <lineage>
        <taxon>Bacteria</taxon>
        <taxon>Pseudomonadati</taxon>
        <taxon>Pseudomonadota</taxon>
        <taxon>Gammaproteobacteria</taxon>
        <taxon>Vibrionales</taxon>
        <taxon>Vibrionaceae</taxon>
        <taxon>Vibrio</taxon>
    </lineage>
</organism>
<proteinExistence type="predicted"/>
<gene>
    <name evidence="2" type="ORF">ICEVALIND1_056</name>
</gene>
<reference evidence="2" key="1">
    <citation type="submission" date="2015-12" db="EMBL/GenBank/DDBJ databases">
        <title>Genetic characterization of ICEValInd1 in Vibrio alginolyticus isolated from mucus sample of Fungia dania.</title>
        <authorList>
            <person name="Bhotra T."/>
            <person name="Das S.K."/>
            <person name="Singh D.V."/>
        </authorList>
    </citation>
    <scope>NUCLEOTIDE SEQUENCE</scope>
    <source>
        <strain evidence="2">ANC4-1</strain>
    </source>
</reference>
<dbReference type="PANTHER" id="PTHR43682:SF1">
    <property type="entry name" value="LACTATE UTILIZATION PROTEIN C"/>
    <property type="match status" value="1"/>
</dbReference>
<evidence type="ECO:0000259" key="1">
    <source>
        <dbReference type="Pfam" id="PF02589"/>
    </source>
</evidence>
<sequence>MSTLKDNSQAAIHNRDQFLLNIANKLGRSAPLTQVTRPLLRHSCHQEVMKGLSTEQLKQVLQEYAHTSLGAEVIETTKSQLQAVLGEVCQCACTAEQDTKRVDTIFSASPALLELVTPSELANEQHHVHIWDNALGYEANITIAERAKIGVVMAEQALAESGTVVLYSDPKQGLSISLLPESSVFVIAKSTLLARLTQATMTLHKKAQKGERIPSCVNFISGPSSTADIELIKVVGVHGPVSATYIIVDDM</sequence>
<dbReference type="PANTHER" id="PTHR43682">
    <property type="entry name" value="LACTATE UTILIZATION PROTEIN C"/>
    <property type="match status" value="1"/>
</dbReference>
<dbReference type="EMBL" id="KU341408">
    <property type="protein sequence ID" value="AMQ45904.1"/>
    <property type="molecule type" value="Genomic_DNA"/>
</dbReference>
<name>A0A142ECL6_VIBAL</name>
<feature type="domain" description="LUD" evidence="1">
    <location>
        <begin position="68"/>
        <end position="248"/>
    </location>
</feature>
<dbReference type="InterPro" id="IPR024185">
    <property type="entry name" value="FTHF_cligase-like_sf"/>
</dbReference>